<accession>A0A5A9GMK3</accession>
<dbReference type="InterPro" id="IPR010364">
    <property type="entry name" value="Uncharacterised_IM_CreD"/>
</dbReference>
<feature type="compositionally biased region" description="Pro residues" evidence="1">
    <location>
        <begin position="80"/>
        <end position="92"/>
    </location>
</feature>
<reference evidence="3 4" key="1">
    <citation type="submission" date="2019-08" db="EMBL/GenBank/DDBJ databases">
        <authorList>
            <person name="Grouzdev D."/>
            <person name="Tikhonova E."/>
            <person name="Kravchenko I."/>
        </authorList>
    </citation>
    <scope>NUCLEOTIDE SEQUENCE [LARGE SCALE GENOMIC DNA]</scope>
    <source>
        <strain evidence="3 4">59b</strain>
    </source>
</reference>
<dbReference type="PANTHER" id="PTHR30092:SF0">
    <property type="entry name" value="INNER MEMBRANE PROTEIN CRED"/>
    <property type="match status" value="1"/>
</dbReference>
<feature type="region of interest" description="Disordered" evidence="1">
    <location>
        <begin position="51"/>
        <end position="93"/>
    </location>
</feature>
<feature type="transmembrane region" description="Helical" evidence="2">
    <location>
        <begin position="101"/>
        <end position="122"/>
    </location>
</feature>
<organism evidence="3 4">
    <name type="scientific">Azospirillum lipoferum</name>
    <dbReference type="NCBI Taxonomy" id="193"/>
    <lineage>
        <taxon>Bacteria</taxon>
        <taxon>Pseudomonadati</taxon>
        <taxon>Pseudomonadota</taxon>
        <taxon>Alphaproteobacteria</taxon>
        <taxon>Rhodospirillales</taxon>
        <taxon>Azospirillaceae</taxon>
        <taxon>Azospirillum</taxon>
    </lineage>
</organism>
<keyword evidence="2" id="KW-1133">Transmembrane helix</keyword>
<comment type="caution">
    <text evidence="3">The sequence shown here is derived from an EMBL/GenBank/DDBJ whole genome shotgun (WGS) entry which is preliminary data.</text>
</comment>
<feature type="transmembrane region" description="Helical" evidence="2">
    <location>
        <begin position="496"/>
        <end position="515"/>
    </location>
</feature>
<dbReference type="NCBIfam" id="NF008712">
    <property type="entry name" value="PRK11715.1-1"/>
    <property type="match status" value="1"/>
</dbReference>
<dbReference type="Proteomes" id="UP000324927">
    <property type="component" value="Unassembled WGS sequence"/>
</dbReference>
<dbReference type="Pfam" id="PF06123">
    <property type="entry name" value="CreD"/>
    <property type="match status" value="1"/>
</dbReference>
<sequence length="525" mass="56818">MTAKPSRFRAKRTMSRMWGSSSISRILVMAAQPYPIICTSSARRFLPGCTAASSPRHPGPPRCGPVSHPSWSVRMTMPPESTPNPLANPPPVRRNRRSAKFLQIVLLLAVTLIAGLPVSGIIGERSDRQAEMQEELARSWSPEQTLRTPVLAVPYLAADGKTRGYLKIAPATLATQAALVPERKRRGLFSATVYTVALEMTGSFAVPSAPSLEKLVGRGGSISWQDSVFLLQVSGLAGMTAEDRVVWNGETIPWRGCQELVARAEDCWGAALAARPTMAAAPATNVEMKFQATVTLRGTGAFHQTLDGRQATAVIKAPWPTPSFVGTVLPSDPTVTADGFEARWNVSDYSRPPLRSDAALLDSAEAQYLPSVGVELLEAVPTYRMINRASKYASLFVVLSFTVYTLFELLSSVRIHIVQYGLLGLSMTLFSLLLVSFAEPFGYVAGYWISAALVLVQATAYTAAVTRRARSTLVFATALASLFGFLHLLLGLENYSLLVGTVALFLVLSAVMAVTQRVDWQGEEP</sequence>
<gene>
    <name evidence="3" type="primary">creD</name>
    <name evidence="3" type="ORF">FZ942_14920</name>
</gene>
<feature type="transmembrane region" description="Helical" evidence="2">
    <location>
        <begin position="444"/>
        <end position="465"/>
    </location>
</feature>
<keyword evidence="4" id="KW-1185">Reference proteome</keyword>
<keyword evidence="2" id="KW-0812">Transmembrane</keyword>
<feature type="transmembrane region" description="Helical" evidence="2">
    <location>
        <begin position="472"/>
        <end position="490"/>
    </location>
</feature>
<evidence type="ECO:0000256" key="2">
    <source>
        <dbReference type="SAM" id="Phobius"/>
    </source>
</evidence>
<dbReference type="PANTHER" id="PTHR30092">
    <property type="entry name" value="INNER MEMBRANE PROTEIN CRED"/>
    <property type="match status" value="1"/>
</dbReference>
<dbReference type="AlphaFoldDB" id="A0A5A9GMK3"/>
<evidence type="ECO:0000256" key="1">
    <source>
        <dbReference type="SAM" id="MobiDB-lite"/>
    </source>
</evidence>
<dbReference type="EMBL" id="VTTN01000005">
    <property type="protein sequence ID" value="KAA0595688.1"/>
    <property type="molecule type" value="Genomic_DNA"/>
</dbReference>
<evidence type="ECO:0000313" key="4">
    <source>
        <dbReference type="Proteomes" id="UP000324927"/>
    </source>
</evidence>
<proteinExistence type="predicted"/>
<feature type="transmembrane region" description="Helical" evidence="2">
    <location>
        <begin position="417"/>
        <end position="438"/>
    </location>
</feature>
<keyword evidence="2" id="KW-0472">Membrane</keyword>
<dbReference type="OrthoDB" id="9791851at2"/>
<evidence type="ECO:0000313" key="3">
    <source>
        <dbReference type="EMBL" id="KAA0595688.1"/>
    </source>
</evidence>
<dbReference type="GO" id="GO:0005886">
    <property type="term" value="C:plasma membrane"/>
    <property type="evidence" value="ECO:0007669"/>
    <property type="project" value="TreeGrafter"/>
</dbReference>
<name>A0A5A9GMK3_AZOLI</name>
<feature type="transmembrane region" description="Helical" evidence="2">
    <location>
        <begin position="392"/>
        <end position="410"/>
    </location>
</feature>
<protein>
    <submittedName>
        <fullName evidence="3">Cell envelope integrity protein CreD</fullName>
    </submittedName>
</protein>